<dbReference type="Proteomes" id="UP000520814">
    <property type="component" value="Unassembled WGS sequence"/>
</dbReference>
<dbReference type="PANTHER" id="PTHR44936">
    <property type="entry name" value="SENSOR PROTEIN CREC"/>
    <property type="match status" value="1"/>
</dbReference>
<dbReference type="PANTHER" id="PTHR44936:SF9">
    <property type="entry name" value="SENSOR PROTEIN CREC"/>
    <property type="match status" value="1"/>
</dbReference>
<dbReference type="AlphaFoldDB" id="A0A7W9STT4"/>
<name>A0A7W9STT4_ARMRO</name>
<evidence type="ECO:0000256" key="4">
    <source>
        <dbReference type="ARBA" id="ARBA00022679"/>
    </source>
</evidence>
<dbReference type="GO" id="GO:0004673">
    <property type="term" value="F:protein histidine kinase activity"/>
    <property type="evidence" value="ECO:0007669"/>
    <property type="project" value="UniProtKB-EC"/>
</dbReference>
<reference evidence="8 9" key="1">
    <citation type="submission" date="2020-08" db="EMBL/GenBank/DDBJ databases">
        <title>Genomic Encyclopedia of Type Strains, Phase IV (KMG-IV): sequencing the most valuable type-strain genomes for metagenomic binning, comparative biology and taxonomic classification.</title>
        <authorList>
            <person name="Goeker M."/>
        </authorList>
    </citation>
    <scope>NUCLEOTIDE SEQUENCE [LARGE SCALE GENOMIC DNA]</scope>
    <source>
        <strain evidence="8 9">DSM 23562</strain>
    </source>
</reference>
<evidence type="ECO:0000259" key="7">
    <source>
        <dbReference type="Pfam" id="PF02518"/>
    </source>
</evidence>
<dbReference type="SUPFAM" id="SSF55874">
    <property type="entry name" value="ATPase domain of HSP90 chaperone/DNA topoisomerase II/histidine kinase"/>
    <property type="match status" value="1"/>
</dbReference>
<evidence type="ECO:0000256" key="1">
    <source>
        <dbReference type="ARBA" id="ARBA00000085"/>
    </source>
</evidence>
<organism evidence="8 9">
    <name type="scientific">Armatimonas rosea</name>
    <dbReference type="NCBI Taxonomy" id="685828"/>
    <lineage>
        <taxon>Bacteria</taxon>
        <taxon>Bacillati</taxon>
        <taxon>Armatimonadota</taxon>
        <taxon>Armatimonadia</taxon>
        <taxon>Armatimonadales</taxon>
        <taxon>Armatimonadaceae</taxon>
        <taxon>Armatimonas</taxon>
    </lineage>
</organism>
<dbReference type="Gene3D" id="3.30.565.10">
    <property type="entry name" value="Histidine kinase-like ATPase, C-terminal domain"/>
    <property type="match status" value="1"/>
</dbReference>
<dbReference type="Pfam" id="PF02518">
    <property type="entry name" value="HATPase_c"/>
    <property type="match status" value="1"/>
</dbReference>
<keyword evidence="6" id="KW-0902">Two-component regulatory system</keyword>
<evidence type="ECO:0000256" key="6">
    <source>
        <dbReference type="ARBA" id="ARBA00023012"/>
    </source>
</evidence>
<evidence type="ECO:0000313" key="8">
    <source>
        <dbReference type="EMBL" id="MBB6051839.1"/>
    </source>
</evidence>
<protein>
    <recommendedName>
        <fullName evidence="2">histidine kinase</fullName>
        <ecNumber evidence="2">2.7.13.3</ecNumber>
    </recommendedName>
</protein>
<comment type="caution">
    <text evidence="8">The sequence shown here is derived from an EMBL/GenBank/DDBJ whole genome shotgun (WGS) entry which is preliminary data.</text>
</comment>
<dbReference type="RefSeq" id="WP_184199671.1">
    <property type="nucleotide sequence ID" value="NZ_JACHGW010000003.1"/>
</dbReference>
<dbReference type="InterPro" id="IPR036890">
    <property type="entry name" value="HATPase_C_sf"/>
</dbReference>
<evidence type="ECO:0000256" key="2">
    <source>
        <dbReference type="ARBA" id="ARBA00012438"/>
    </source>
</evidence>
<dbReference type="EC" id="2.7.13.3" evidence="2"/>
<feature type="domain" description="Histidine kinase/HSP90-like ATPase" evidence="7">
    <location>
        <begin position="149"/>
        <end position="257"/>
    </location>
</feature>
<evidence type="ECO:0000256" key="3">
    <source>
        <dbReference type="ARBA" id="ARBA00022553"/>
    </source>
</evidence>
<keyword evidence="5 8" id="KW-0418">Kinase</keyword>
<dbReference type="InterPro" id="IPR003594">
    <property type="entry name" value="HATPase_dom"/>
</dbReference>
<keyword evidence="9" id="KW-1185">Reference proteome</keyword>
<evidence type="ECO:0000256" key="5">
    <source>
        <dbReference type="ARBA" id="ARBA00022777"/>
    </source>
</evidence>
<keyword evidence="4" id="KW-0808">Transferase</keyword>
<accession>A0A7W9STT4</accession>
<evidence type="ECO:0000313" key="9">
    <source>
        <dbReference type="Proteomes" id="UP000520814"/>
    </source>
</evidence>
<proteinExistence type="predicted"/>
<sequence length="265" mass="30008">MPKITIELSDEAFARLQERAHEGDQGFETQAARVLERSLRLSPQESLWVSKRFQTALTSIKGFISIMLTDEDGTMFAHPDRLEFYAIIDRECDALKACLQPVPFHAQPTRLKDILEAVRDEAAKSPYRLPTHTFVLEVGDNLPKTLLTDAEALKETLWMFLEDALRSSPQGGEVRLRLERPAPDTLTICITDQGQGFDPVERRELAERVRAGQVFITFRDKPVRDLGMPFIQWHQGTCEHDSPGPDKGASVTMTLRLFDESTETP</sequence>
<dbReference type="GO" id="GO:0000160">
    <property type="term" value="P:phosphorelay signal transduction system"/>
    <property type="evidence" value="ECO:0007669"/>
    <property type="project" value="UniProtKB-KW"/>
</dbReference>
<gene>
    <name evidence="8" type="ORF">HNQ39_003649</name>
</gene>
<dbReference type="InterPro" id="IPR050980">
    <property type="entry name" value="2C_sensor_his_kinase"/>
</dbReference>
<keyword evidence="3" id="KW-0597">Phosphoprotein</keyword>
<comment type="catalytic activity">
    <reaction evidence="1">
        <text>ATP + protein L-histidine = ADP + protein N-phospho-L-histidine.</text>
        <dbReference type="EC" id="2.7.13.3"/>
    </reaction>
</comment>
<dbReference type="EMBL" id="JACHGW010000003">
    <property type="protein sequence ID" value="MBB6051839.1"/>
    <property type="molecule type" value="Genomic_DNA"/>
</dbReference>